<dbReference type="GO" id="GO:0005524">
    <property type="term" value="F:ATP binding"/>
    <property type="evidence" value="ECO:0007669"/>
    <property type="project" value="UniProtKB-UniRule"/>
</dbReference>
<evidence type="ECO:0000256" key="9">
    <source>
        <dbReference type="HAMAP-Rule" id="MF_00639"/>
    </source>
</evidence>
<dbReference type="OrthoDB" id="9809796at2"/>
<evidence type="ECO:0000256" key="1">
    <source>
        <dbReference type="ARBA" id="ARBA00004496"/>
    </source>
</evidence>
<dbReference type="InterPro" id="IPR036291">
    <property type="entry name" value="NAD(P)-bd_dom_sf"/>
</dbReference>
<gene>
    <name evidence="9" type="primary">murD</name>
    <name evidence="13" type="ORF">SAMN02745172_01253</name>
</gene>
<dbReference type="NCBIfam" id="TIGR01087">
    <property type="entry name" value="murD"/>
    <property type="match status" value="1"/>
</dbReference>
<comment type="catalytic activity">
    <reaction evidence="9 10">
        <text>UDP-N-acetyl-alpha-D-muramoyl-L-alanine + D-glutamate + ATP = UDP-N-acetyl-alpha-D-muramoyl-L-alanyl-D-glutamate + ADP + phosphate + H(+)</text>
        <dbReference type="Rhea" id="RHEA:16429"/>
        <dbReference type="ChEBI" id="CHEBI:15378"/>
        <dbReference type="ChEBI" id="CHEBI:29986"/>
        <dbReference type="ChEBI" id="CHEBI:30616"/>
        <dbReference type="ChEBI" id="CHEBI:43474"/>
        <dbReference type="ChEBI" id="CHEBI:83898"/>
        <dbReference type="ChEBI" id="CHEBI:83900"/>
        <dbReference type="ChEBI" id="CHEBI:456216"/>
        <dbReference type="EC" id="6.3.2.9"/>
    </reaction>
</comment>
<keyword evidence="14" id="KW-1185">Reference proteome</keyword>
<keyword evidence="9 10" id="KW-0961">Cell wall biogenesis/degradation</keyword>
<keyword evidence="5 9" id="KW-0132">Cell division</keyword>
<dbReference type="Gene3D" id="3.40.50.720">
    <property type="entry name" value="NAD(P)-binding Rossmann-like Domain"/>
    <property type="match status" value="1"/>
</dbReference>
<dbReference type="GO" id="GO:0071555">
    <property type="term" value="P:cell wall organization"/>
    <property type="evidence" value="ECO:0007669"/>
    <property type="project" value="UniProtKB-KW"/>
</dbReference>
<dbReference type="PROSITE" id="PS01011">
    <property type="entry name" value="FOLYLPOLYGLU_SYNT_1"/>
    <property type="match status" value="1"/>
</dbReference>
<keyword evidence="4 9" id="KW-0436">Ligase</keyword>
<comment type="subcellular location">
    <subcellularLocation>
        <location evidence="1 9 10">Cytoplasm</location>
    </subcellularLocation>
</comment>
<dbReference type="PANTHER" id="PTHR43692">
    <property type="entry name" value="UDP-N-ACETYLMURAMOYLALANINE--D-GLUTAMATE LIGASE"/>
    <property type="match status" value="1"/>
</dbReference>
<dbReference type="STRING" id="1123029.SAMN02745172_01253"/>
<keyword evidence="7 9" id="KW-0067">ATP-binding</keyword>
<dbReference type="UniPathway" id="UPA00219"/>
<dbReference type="PANTHER" id="PTHR43692:SF1">
    <property type="entry name" value="UDP-N-ACETYLMURAMOYLALANINE--D-GLUTAMATE LIGASE"/>
    <property type="match status" value="1"/>
</dbReference>
<comment type="similarity">
    <text evidence="9">Belongs to the MurCDEF family.</text>
</comment>
<dbReference type="InterPro" id="IPR036615">
    <property type="entry name" value="Mur_ligase_C_dom_sf"/>
</dbReference>
<dbReference type="GO" id="GO:0051301">
    <property type="term" value="P:cell division"/>
    <property type="evidence" value="ECO:0007669"/>
    <property type="project" value="UniProtKB-KW"/>
</dbReference>
<dbReference type="GO" id="GO:0005737">
    <property type="term" value="C:cytoplasm"/>
    <property type="evidence" value="ECO:0007669"/>
    <property type="project" value="UniProtKB-SubCell"/>
</dbReference>
<feature type="binding site" evidence="9">
    <location>
        <begin position="119"/>
        <end position="125"/>
    </location>
    <ligand>
        <name>ATP</name>
        <dbReference type="ChEBI" id="CHEBI:30616"/>
    </ligand>
</feature>
<dbReference type="EMBL" id="FRXO01000002">
    <property type="protein sequence ID" value="SHO63045.1"/>
    <property type="molecule type" value="Genomic_DNA"/>
</dbReference>
<dbReference type="HAMAP" id="MF_00639">
    <property type="entry name" value="MurD"/>
    <property type="match status" value="1"/>
</dbReference>
<keyword evidence="8 9" id="KW-0131">Cell cycle</keyword>
<name>A0A1M7ZDQ8_9HYPH</name>
<evidence type="ECO:0000256" key="4">
    <source>
        <dbReference type="ARBA" id="ARBA00022598"/>
    </source>
</evidence>
<comment type="function">
    <text evidence="9 10">Cell wall formation. Catalyzes the addition of glutamate to the nucleotide precursor UDP-N-acetylmuramoyl-L-alanine (UMA).</text>
</comment>
<keyword evidence="6 9" id="KW-0547">Nucleotide-binding</keyword>
<dbReference type="GO" id="GO:0008360">
    <property type="term" value="P:regulation of cell shape"/>
    <property type="evidence" value="ECO:0007669"/>
    <property type="project" value="UniProtKB-KW"/>
</dbReference>
<dbReference type="GO" id="GO:0008764">
    <property type="term" value="F:UDP-N-acetylmuramoylalanine-D-glutamate ligase activity"/>
    <property type="evidence" value="ECO:0007669"/>
    <property type="project" value="UniProtKB-UniRule"/>
</dbReference>
<dbReference type="Gene3D" id="3.40.1190.10">
    <property type="entry name" value="Mur-like, catalytic domain"/>
    <property type="match status" value="1"/>
</dbReference>
<dbReference type="InterPro" id="IPR018109">
    <property type="entry name" value="Folylpolyglutamate_synth_CS"/>
</dbReference>
<keyword evidence="9 10" id="KW-0573">Peptidoglycan synthesis</keyword>
<evidence type="ECO:0000256" key="5">
    <source>
        <dbReference type="ARBA" id="ARBA00022618"/>
    </source>
</evidence>
<evidence type="ECO:0000256" key="8">
    <source>
        <dbReference type="ARBA" id="ARBA00023306"/>
    </source>
</evidence>
<dbReference type="SUPFAM" id="SSF53623">
    <property type="entry name" value="MurD-like peptide ligases, catalytic domain"/>
    <property type="match status" value="1"/>
</dbReference>
<dbReference type="InterPro" id="IPR013221">
    <property type="entry name" value="Mur_ligase_cen"/>
</dbReference>
<feature type="domain" description="Mur ligase C-terminal" evidence="11">
    <location>
        <begin position="325"/>
        <end position="439"/>
    </location>
</feature>
<evidence type="ECO:0000256" key="7">
    <source>
        <dbReference type="ARBA" id="ARBA00022840"/>
    </source>
</evidence>
<evidence type="ECO:0000259" key="12">
    <source>
        <dbReference type="Pfam" id="PF08245"/>
    </source>
</evidence>
<dbReference type="EC" id="6.3.2.9" evidence="9 10"/>
<keyword evidence="9 10" id="KW-0133">Cell shape</keyword>
<dbReference type="InterPro" id="IPR004101">
    <property type="entry name" value="Mur_ligase_C"/>
</dbReference>
<evidence type="ECO:0000313" key="13">
    <source>
        <dbReference type="EMBL" id="SHO63045.1"/>
    </source>
</evidence>
<evidence type="ECO:0000313" key="14">
    <source>
        <dbReference type="Proteomes" id="UP000186406"/>
    </source>
</evidence>
<dbReference type="GO" id="GO:0009252">
    <property type="term" value="P:peptidoglycan biosynthetic process"/>
    <property type="evidence" value="ECO:0007669"/>
    <property type="project" value="UniProtKB-UniRule"/>
</dbReference>
<keyword evidence="3 9" id="KW-0963">Cytoplasm</keyword>
<dbReference type="GO" id="GO:0004326">
    <property type="term" value="F:tetrahydrofolylpolyglutamate synthase activity"/>
    <property type="evidence" value="ECO:0007669"/>
    <property type="project" value="InterPro"/>
</dbReference>
<evidence type="ECO:0000256" key="6">
    <source>
        <dbReference type="ARBA" id="ARBA00022741"/>
    </source>
</evidence>
<dbReference type="Pfam" id="PF02875">
    <property type="entry name" value="Mur_ligase_C"/>
    <property type="match status" value="1"/>
</dbReference>
<evidence type="ECO:0000256" key="3">
    <source>
        <dbReference type="ARBA" id="ARBA00022490"/>
    </source>
</evidence>
<dbReference type="SUPFAM" id="SSF51735">
    <property type="entry name" value="NAD(P)-binding Rossmann-fold domains"/>
    <property type="match status" value="1"/>
</dbReference>
<dbReference type="RefSeq" id="WP_073626641.1">
    <property type="nucleotide sequence ID" value="NZ_FRXO01000002.1"/>
</dbReference>
<organism evidence="13 14">
    <name type="scientific">Pseudoxanthobacter soli DSM 19599</name>
    <dbReference type="NCBI Taxonomy" id="1123029"/>
    <lineage>
        <taxon>Bacteria</taxon>
        <taxon>Pseudomonadati</taxon>
        <taxon>Pseudomonadota</taxon>
        <taxon>Alphaproteobacteria</taxon>
        <taxon>Hyphomicrobiales</taxon>
        <taxon>Segnochrobactraceae</taxon>
        <taxon>Pseudoxanthobacter</taxon>
    </lineage>
</organism>
<dbReference type="InterPro" id="IPR005762">
    <property type="entry name" value="MurD"/>
</dbReference>
<proteinExistence type="inferred from homology"/>
<accession>A0A1M7ZDQ8</accession>
<sequence>MIPLVSLKGAKIGVLGLGRAGRSVAAAAAAGGAEVYVHDDDEGAVERLGIVGAVQTDLATGPWPALDLLVASPGAAHIYPKPHRVIERAWGEGVPVDNEIGLFFAAIAHSGATVIAITGTNGKSTTTALTRHLVASSGRAVQMGGNIGVPVFDLDMPAPGDVVVLELSSYQIDQARQLSPDIAVFLNLTPDHYDRHGGRGGYFAAKRRLFEVGRPRVSVIGVDEEEGRFLANLTRAGREPGGSTIAISATRDLGGHGLSYRFDGEAIVELRDGEARARYPLAGIGSLRGVHNAQNAAAAIAAVRAAGLAADVVADGLKTFPGLAHRLETVGRRGKVLFINDSKATNADSTAKALASFERIYWIAGGVPKAGGIADLAPFFGRIAKSYLIGEAAADFAATLEGRVPFELNGTLDAAVAAAARDAAGDGAAEPVVLLSPACASFDQFKSFEQRGDVFRTLVSGLAGIEMGGA</sequence>
<protein>
    <recommendedName>
        <fullName evidence="9 10">UDP-N-acetylmuramoylalanine--D-glutamate ligase</fullName>
        <ecNumber evidence="9 10">6.3.2.9</ecNumber>
    </recommendedName>
    <alternativeName>
        <fullName evidence="9">D-glutamic acid-adding enzyme</fullName>
    </alternativeName>
    <alternativeName>
        <fullName evidence="9">UDP-N-acetylmuramoyl-L-alanyl-D-glutamate synthetase</fullName>
    </alternativeName>
</protein>
<dbReference type="Gene3D" id="3.90.190.20">
    <property type="entry name" value="Mur ligase, C-terminal domain"/>
    <property type="match status" value="1"/>
</dbReference>
<evidence type="ECO:0000259" key="11">
    <source>
        <dbReference type="Pfam" id="PF02875"/>
    </source>
</evidence>
<reference evidence="13 14" key="1">
    <citation type="submission" date="2016-12" db="EMBL/GenBank/DDBJ databases">
        <authorList>
            <person name="Song W.-J."/>
            <person name="Kurnit D.M."/>
        </authorList>
    </citation>
    <scope>NUCLEOTIDE SEQUENCE [LARGE SCALE GENOMIC DNA]</scope>
    <source>
        <strain evidence="13 14">DSM 19599</strain>
    </source>
</reference>
<dbReference type="SUPFAM" id="SSF53244">
    <property type="entry name" value="MurD-like peptide ligases, peptide-binding domain"/>
    <property type="match status" value="1"/>
</dbReference>
<dbReference type="InterPro" id="IPR036565">
    <property type="entry name" value="Mur-like_cat_sf"/>
</dbReference>
<dbReference type="AlphaFoldDB" id="A0A1M7ZDQ8"/>
<dbReference type="Proteomes" id="UP000186406">
    <property type="component" value="Unassembled WGS sequence"/>
</dbReference>
<evidence type="ECO:0000256" key="10">
    <source>
        <dbReference type="RuleBase" id="RU003664"/>
    </source>
</evidence>
<dbReference type="Pfam" id="PF08245">
    <property type="entry name" value="Mur_ligase_M"/>
    <property type="match status" value="1"/>
</dbReference>
<evidence type="ECO:0000256" key="2">
    <source>
        <dbReference type="ARBA" id="ARBA00004752"/>
    </source>
</evidence>
<feature type="domain" description="Mur ligase central" evidence="12">
    <location>
        <begin position="117"/>
        <end position="303"/>
    </location>
</feature>
<comment type="pathway">
    <text evidence="2 9 10">Cell wall biogenesis; peptidoglycan biosynthesis.</text>
</comment>